<dbReference type="PANTHER" id="PTHR43222:SF2">
    <property type="entry name" value="NUDIX HYDROLASE 23, CHLOROPLASTIC"/>
    <property type="match status" value="1"/>
</dbReference>
<keyword evidence="3" id="KW-1185">Reference proteome</keyword>
<dbReference type="GO" id="GO:0016787">
    <property type="term" value="F:hydrolase activity"/>
    <property type="evidence" value="ECO:0007669"/>
    <property type="project" value="UniProtKB-KW"/>
</dbReference>
<protein>
    <submittedName>
        <fullName evidence="2">NUDIX hydrolase</fullName>
    </submittedName>
</protein>
<dbReference type="RefSeq" id="WP_059139660.1">
    <property type="nucleotide sequence ID" value="NZ_LMBR01000243.1"/>
</dbReference>
<feature type="domain" description="Nudix hydrolase" evidence="1">
    <location>
        <begin position="38"/>
        <end position="167"/>
    </location>
</feature>
<dbReference type="InterPro" id="IPR015797">
    <property type="entry name" value="NUDIX_hydrolase-like_dom_sf"/>
</dbReference>
<name>A0A101J4Y4_CHLLI</name>
<dbReference type="CDD" id="cd02883">
    <property type="entry name" value="NUDIX_Hydrolase"/>
    <property type="match status" value="1"/>
</dbReference>
<dbReference type="InterPro" id="IPR000086">
    <property type="entry name" value="NUDIX_hydrolase_dom"/>
</dbReference>
<evidence type="ECO:0000313" key="2">
    <source>
        <dbReference type="EMBL" id="KUL20328.1"/>
    </source>
</evidence>
<sequence>MKPYLFCPVCSKPLAEGIIDGRTRMFCRDCGWVHYRNPLPVAVAYTVNRNNELLVVRRAHEPAIHEWALPGGFIEEGEEPFDGCLRELMEETSLSGTIDRLIGIYHRRVEMYGSLLVVAYKVIVDDHECLSINHELSEAGFFDEHNRPKINIPLHRHIIEEHNRVTHLAGTSGNPVL</sequence>
<organism evidence="2 3">
    <name type="scientific">Chlorobium limicola</name>
    <dbReference type="NCBI Taxonomy" id="1092"/>
    <lineage>
        <taxon>Bacteria</taxon>
        <taxon>Pseudomonadati</taxon>
        <taxon>Chlorobiota</taxon>
        <taxon>Chlorobiia</taxon>
        <taxon>Chlorobiales</taxon>
        <taxon>Chlorobiaceae</taxon>
        <taxon>Chlorobium/Pelodictyon group</taxon>
        <taxon>Chlorobium</taxon>
    </lineage>
</organism>
<dbReference type="Gene3D" id="3.90.79.10">
    <property type="entry name" value="Nucleoside Triphosphate Pyrophosphohydrolase"/>
    <property type="match status" value="1"/>
</dbReference>
<dbReference type="PANTHER" id="PTHR43222">
    <property type="entry name" value="NUDIX HYDROLASE 23"/>
    <property type="match status" value="1"/>
</dbReference>
<comment type="caution">
    <text evidence="2">The sequence shown here is derived from an EMBL/GenBank/DDBJ whole genome shotgun (WGS) entry which is preliminary data.</text>
</comment>
<proteinExistence type="predicted"/>
<dbReference type="Pfam" id="PF14803">
    <property type="entry name" value="Zn_ribbon_Nudix"/>
    <property type="match status" value="1"/>
</dbReference>
<dbReference type="Gene3D" id="2.20.70.10">
    <property type="match status" value="1"/>
</dbReference>
<evidence type="ECO:0000313" key="3">
    <source>
        <dbReference type="Proteomes" id="UP000053937"/>
    </source>
</evidence>
<dbReference type="OrthoDB" id="9787476at2"/>
<dbReference type="PROSITE" id="PS51462">
    <property type="entry name" value="NUDIX"/>
    <property type="match status" value="1"/>
</dbReference>
<dbReference type="AlphaFoldDB" id="A0A101J4Y4"/>
<gene>
    <name evidence="2" type="ORF">ASB62_09585</name>
</gene>
<keyword evidence="2" id="KW-0378">Hydrolase</keyword>
<accession>A0A101J4Y4</accession>
<dbReference type="Proteomes" id="UP000053937">
    <property type="component" value="Unassembled WGS sequence"/>
</dbReference>
<dbReference type="Pfam" id="PF00293">
    <property type="entry name" value="NUDIX"/>
    <property type="match status" value="1"/>
</dbReference>
<dbReference type="InterPro" id="IPR029401">
    <property type="entry name" value="Nudix_N"/>
</dbReference>
<reference evidence="2 3" key="1">
    <citation type="submission" date="2015-10" db="EMBL/GenBank/DDBJ databases">
        <title>Draft Genome Sequence of Chlorobium limicola strain Frasassi Growing under Artificial Lighting in the Frasassi Cave System.</title>
        <authorList>
            <person name="Mansor M."/>
            <person name="Macalady J."/>
        </authorList>
    </citation>
    <scope>NUCLEOTIDE SEQUENCE [LARGE SCALE GENOMIC DNA]</scope>
    <source>
        <strain evidence="2 3">Frasassi</strain>
    </source>
</reference>
<evidence type="ECO:0000259" key="1">
    <source>
        <dbReference type="PROSITE" id="PS51462"/>
    </source>
</evidence>
<dbReference type="EMBL" id="LMBR01000243">
    <property type="protein sequence ID" value="KUL20328.1"/>
    <property type="molecule type" value="Genomic_DNA"/>
</dbReference>
<dbReference type="SUPFAM" id="SSF55811">
    <property type="entry name" value="Nudix"/>
    <property type="match status" value="1"/>
</dbReference>